<accession>A0ABS4GCB8</accession>
<dbReference type="EMBL" id="JAGGKS010000003">
    <property type="protein sequence ID" value="MBP1925336.1"/>
    <property type="molecule type" value="Genomic_DNA"/>
</dbReference>
<dbReference type="GO" id="GO:0016301">
    <property type="term" value="F:kinase activity"/>
    <property type="evidence" value="ECO:0007669"/>
    <property type="project" value="UniProtKB-KW"/>
</dbReference>
<dbReference type="RefSeq" id="WP_209511089.1">
    <property type="nucleotide sequence ID" value="NZ_JAGGKS010000003.1"/>
</dbReference>
<evidence type="ECO:0000313" key="1">
    <source>
        <dbReference type="EMBL" id="MBP1925336.1"/>
    </source>
</evidence>
<sequence length="172" mass="20509">MKYNRIIIIGSAGSGKSYLSKKIAEITGHPLIHLDNEFWKPGWVETPRDEWIEKQKNIIASDKWIIDGNYASTLDIRFEACDVIIFLDINRFICILSAIKRHGKKRTDLPDYCKEKFDKEFFDFLKWIWTFPKRSKHKVLDLHKQYEDKPFIIIKRRREINSLIKTICSNDF</sequence>
<evidence type="ECO:0000313" key="2">
    <source>
        <dbReference type="Proteomes" id="UP001519342"/>
    </source>
</evidence>
<dbReference type="Gene3D" id="3.40.50.300">
    <property type="entry name" value="P-loop containing nucleotide triphosphate hydrolases"/>
    <property type="match status" value="1"/>
</dbReference>
<protein>
    <submittedName>
        <fullName evidence="1">Adenylate kinase family enzyme</fullName>
    </submittedName>
</protein>
<dbReference type="Proteomes" id="UP001519342">
    <property type="component" value="Unassembled WGS sequence"/>
</dbReference>
<keyword evidence="2" id="KW-1185">Reference proteome</keyword>
<dbReference type="PANTHER" id="PTHR37816">
    <property type="entry name" value="YALI0E33011P"/>
    <property type="match status" value="1"/>
</dbReference>
<keyword evidence="1" id="KW-0808">Transferase</keyword>
<name>A0ABS4GCB8_9FIRM</name>
<dbReference type="InterPro" id="IPR027417">
    <property type="entry name" value="P-loop_NTPase"/>
</dbReference>
<comment type="caution">
    <text evidence="1">The sequence shown here is derived from an EMBL/GenBank/DDBJ whole genome shotgun (WGS) entry which is preliminary data.</text>
</comment>
<dbReference type="PANTHER" id="PTHR37816:SF3">
    <property type="entry name" value="MODULATES DNA TOPOLOGY"/>
    <property type="match status" value="1"/>
</dbReference>
<dbReference type="InterPro" id="IPR052922">
    <property type="entry name" value="Cytidylate_Kinase-2"/>
</dbReference>
<gene>
    <name evidence="1" type="ORF">J2Z76_001195</name>
</gene>
<reference evidence="1 2" key="1">
    <citation type="submission" date="2021-03" db="EMBL/GenBank/DDBJ databases">
        <title>Genomic Encyclopedia of Type Strains, Phase IV (KMG-IV): sequencing the most valuable type-strain genomes for metagenomic binning, comparative biology and taxonomic classification.</title>
        <authorList>
            <person name="Goeker M."/>
        </authorList>
    </citation>
    <scope>NUCLEOTIDE SEQUENCE [LARGE SCALE GENOMIC DNA]</scope>
    <source>
        <strain evidence="1 2">DSM 24004</strain>
    </source>
</reference>
<keyword evidence="1" id="KW-0418">Kinase</keyword>
<proteinExistence type="predicted"/>
<dbReference type="SUPFAM" id="SSF52540">
    <property type="entry name" value="P-loop containing nucleoside triphosphate hydrolases"/>
    <property type="match status" value="1"/>
</dbReference>
<organism evidence="1 2">
    <name type="scientific">Sedimentibacter acidaminivorans</name>
    <dbReference type="NCBI Taxonomy" id="913099"/>
    <lineage>
        <taxon>Bacteria</taxon>
        <taxon>Bacillati</taxon>
        <taxon>Bacillota</taxon>
        <taxon>Tissierellia</taxon>
        <taxon>Sedimentibacter</taxon>
    </lineage>
</organism>